<proteinExistence type="predicted"/>
<evidence type="ECO:0000313" key="3">
    <source>
        <dbReference type="EMBL" id="NKY21417.1"/>
    </source>
</evidence>
<comment type="caution">
    <text evidence="3">The sequence shown here is derived from an EMBL/GenBank/DDBJ whole genome shotgun (WGS) entry which is preliminary data.</text>
</comment>
<feature type="transmembrane region" description="Helical" evidence="1">
    <location>
        <begin position="41"/>
        <end position="59"/>
    </location>
</feature>
<dbReference type="Pfam" id="PF01569">
    <property type="entry name" value="PAP2"/>
    <property type="match status" value="1"/>
</dbReference>
<dbReference type="InterPro" id="IPR000326">
    <property type="entry name" value="PAP2/HPO"/>
</dbReference>
<organism evidence="3 4">
    <name type="scientific">Cellulomonas denverensis</name>
    <dbReference type="NCBI Taxonomy" id="264297"/>
    <lineage>
        <taxon>Bacteria</taxon>
        <taxon>Bacillati</taxon>
        <taxon>Actinomycetota</taxon>
        <taxon>Actinomycetes</taxon>
        <taxon>Micrococcales</taxon>
        <taxon>Cellulomonadaceae</taxon>
        <taxon>Cellulomonas</taxon>
    </lineage>
</organism>
<reference evidence="3 4" key="1">
    <citation type="submission" date="2020-04" db="EMBL/GenBank/DDBJ databases">
        <title>MicrobeNet Type strains.</title>
        <authorList>
            <person name="Nicholson A.C."/>
        </authorList>
    </citation>
    <scope>NUCLEOTIDE SEQUENCE [LARGE SCALE GENOMIC DNA]</scope>
    <source>
        <strain evidence="3 4">ATCC BAA-788</strain>
    </source>
</reference>
<sequence length="279" mass="28528">MACWRLFVDTEHGQSVDQAALEGAHIGQTRLWQVAEPVLDVVSVGFIVTAVLACGVIALLRRRWSLAVAATVVLGGANITTQVLKKLVWDRPEWGHGPDFNTLPSGHTTAAASVAAAVLLVVPPRGRAWAAVLGAGYAAATGISTLVGQWHRPSDVIAALLVVLAWGALACLVPAVGIRESRVAPTAAVPLATTRSAGRTGDRVAVLLLLLVALAAGVTGGLGLISTWRSADPLADRASLLTAYGGGALGIVAVAALCFAVLTLLRRSAVASGLRDGPS</sequence>
<accession>A0A7X6KSE3</accession>
<gene>
    <name evidence="3" type="ORF">HGA03_01915</name>
</gene>
<feature type="transmembrane region" description="Helical" evidence="1">
    <location>
        <begin position="204"/>
        <end position="228"/>
    </location>
</feature>
<dbReference type="EMBL" id="JAAXOX010000001">
    <property type="protein sequence ID" value="NKY21417.1"/>
    <property type="molecule type" value="Genomic_DNA"/>
</dbReference>
<protein>
    <submittedName>
        <fullName evidence="3">Phosphatase PAP2 family protein</fullName>
    </submittedName>
</protein>
<feature type="transmembrane region" description="Helical" evidence="1">
    <location>
        <begin position="66"/>
        <end position="84"/>
    </location>
</feature>
<dbReference type="AlphaFoldDB" id="A0A7X6KSE3"/>
<feature type="transmembrane region" description="Helical" evidence="1">
    <location>
        <begin position="240"/>
        <end position="265"/>
    </location>
</feature>
<dbReference type="Gene3D" id="1.20.144.10">
    <property type="entry name" value="Phosphatidic acid phosphatase type 2/haloperoxidase"/>
    <property type="match status" value="1"/>
</dbReference>
<dbReference type="SUPFAM" id="SSF48317">
    <property type="entry name" value="Acid phosphatase/Vanadium-dependent haloperoxidase"/>
    <property type="match status" value="1"/>
</dbReference>
<evidence type="ECO:0000259" key="2">
    <source>
        <dbReference type="SMART" id="SM00014"/>
    </source>
</evidence>
<evidence type="ECO:0000313" key="4">
    <source>
        <dbReference type="Proteomes" id="UP000581206"/>
    </source>
</evidence>
<keyword evidence="4" id="KW-1185">Reference proteome</keyword>
<keyword evidence="1" id="KW-0472">Membrane</keyword>
<feature type="domain" description="Phosphatidic acid phosphatase type 2/haloperoxidase" evidence="2">
    <location>
        <begin position="64"/>
        <end position="171"/>
    </location>
</feature>
<dbReference type="Proteomes" id="UP000581206">
    <property type="component" value="Unassembled WGS sequence"/>
</dbReference>
<keyword evidence="1" id="KW-0812">Transmembrane</keyword>
<feature type="transmembrane region" description="Helical" evidence="1">
    <location>
        <begin position="129"/>
        <end position="150"/>
    </location>
</feature>
<feature type="transmembrane region" description="Helical" evidence="1">
    <location>
        <begin position="104"/>
        <end position="122"/>
    </location>
</feature>
<dbReference type="SMART" id="SM00014">
    <property type="entry name" value="acidPPc"/>
    <property type="match status" value="1"/>
</dbReference>
<keyword evidence="1" id="KW-1133">Transmembrane helix</keyword>
<name>A0A7X6KSE3_9CELL</name>
<dbReference type="InterPro" id="IPR036938">
    <property type="entry name" value="PAP2/HPO_sf"/>
</dbReference>
<feature type="transmembrane region" description="Helical" evidence="1">
    <location>
        <begin position="156"/>
        <end position="176"/>
    </location>
</feature>
<evidence type="ECO:0000256" key="1">
    <source>
        <dbReference type="SAM" id="Phobius"/>
    </source>
</evidence>